<dbReference type="AlphaFoldDB" id="A0A4V1IN48"/>
<dbReference type="Proteomes" id="UP000257039">
    <property type="component" value="Unassembled WGS sequence"/>
</dbReference>
<evidence type="ECO:0000256" key="6">
    <source>
        <dbReference type="ARBA" id="ARBA00022519"/>
    </source>
</evidence>
<keyword evidence="17" id="KW-1185">Reference proteome</keyword>
<comment type="caution">
    <text evidence="16">The sequence shown here is derived from an EMBL/GenBank/DDBJ whole genome shotgun (WGS) entry which is preliminary data.</text>
</comment>
<comment type="similarity">
    <text evidence="3">Belongs to the glycosyltransferase group 1 family. Glycosyltransferase 30 subfamily.</text>
</comment>
<dbReference type="EMBL" id="NDXW01000001">
    <property type="protein sequence ID" value="RDH42481.1"/>
    <property type="molecule type" value="Genomic_DNA"/>
</dbReference>
<dbReference type="RefSeq" id="WP_094785982.1">
    <property type="nucleotide sequence ID" value="NZ_NDXW01000001.1"/>
</dbReference>
<keyword evidence="13" id="KW-0448">Lipopolysaccharide biosynthesis</keyword>
<keyword evidence="8" id="KW-0812">Transmembrane</keyword>
<keyword evidence="13" id="KW-1003">Cell membrane</keyword>
<evidence type="ECO:0000256" key="1">
    <source>
        <dbReference type="ARBA" id="ARBA00004388"/>
    </source>
</evidence>
<dbReference type="InterPro" id="IPR007507">
    <property type="entry name" value="Glycos_transf_N"/>
</dbReference>
<feature type="domain" description="3-deoxy-D-manno-octulosonic-acid transferase N-terminal" evidence="15">
    <location>
        <begin position="34"/>
        <end position="212"/>
    </location>
</feature>
<protein>
    <recommendedName>
        <fullName evidence="5 13">3-deoxy-D-manno-octulosonic acid transferase</fullName>
        <shortName evidence="13">Kdo transferase</shortName>
        <ecNumber evidence="4 13">2.4.99.12</ecNumber>
    </recommendedName>
    <alternativeName>
        <fullName evidence="9 13">Lipid IV(A) 3-deoxy-D-manno-octulosonic acid transferase</fullName>
    </alternativeName>
</protein>
<evidence type="ECO:0000259" key="14">
    <source>
        <dbReference type="Pfam" id="PF00534"/>
    </source>
</evidence>
<keyword evidence="6" id="KW-0472">Membrane</keyword>
<dbReference type="PANTHER" id="PTHR42755">
    <property type="entry name" value="3-DEOXY-MANNO-OCTULOSONATE CYTIDYLYLTRANSFERASE"/>
    <property type="match status" value="1"/>
</dbReference>
<organism evidence="16 17">
    <name type="scientific">Zooshikella ganghwensis</name>
    <dbReference type="NCBI Taxonomy" id="202772"/>
    <lineage>
        <taxon>Bacteria</taxon>
        <taxon>Pseudomonadati</taxon>
        <taxon>Pseudomonadota</taxon>
        <taxon>Gammaproteobacteria</taxon>
        <taxon>Oceanospirillales</taxon>
        <taxon>Zooshikellaceae</taxon>
        <taxon>Zooshikella</taxon>
    </lineage>
</organism>
<dbReference type="InterPro" id="IPR001296">
    <property type="entry name" value="Glyco_trans_1"/>
</dbReference>
<comment type="function">
    <text evidence="13">Involved in lipopolysaccharide (LPS) biosynthesis. Catalyzes the transfer of 3-deoxy-D-manno-octulosonate (Kdo) residue(s) from CMP-Kdo to lipid IV(A), the tetraacyldisaccharide-1,4'-bisphosphate precursor of lipid A.</text>
</comment>
<evidence type="ECO:0000256" key="9">
    <source>
        <dbReference type="ARBA" id="ARBA00031445"/>
    </source>
</evidence>
<sequence>MLSRLLYTLLFYSVMPFVLLRLSYRAVKAPDYAKRWGERFGWFTPRNTRRPAIWVHSVSVGETLAAIPLINKLQECYPQHQLVVTTMTPTGSAQVKSKLGDQVFHVYAPYDLPGAVQRFLAKIQPDLAIMMETELWPNTIAACHAQEIPVILANARLSQKSANGYAKFRSLVEPMLRQLSLVAAQDQAAADRFKGLGVAADKVSVTGSIKFDLQPDQAQVATGCTLRQQWLESGKKQAVWVAASTHPGEDEQVLRAHQQLLKTHPQVLLILVPRHPERFNQVATLIEQAGLRYIRRTSQQLADEQTQVILGDTMGELLMFFAACDVAFIGGSLVPHGGHNMLEASALGKPVLTGTHVFNFMEISKLLSESGGLLWVNDAETLVIEVGKLLKSPAQAEIVGQKGLQLVSQHRGAIDRLLVHIAAITGLAQQERGSLPNSQIKE</sequence>
<dbReference type="PANTHER" id="PTHR42755:SF1">
    <property type="entry name" value="3-DEOXY-D-MANNO-OCTULOSONIC ACID TRANSFERASE, MITOCHONDRIAL-RELATED"/>
    <property type="match status" value="1"/>
</dbReference>
<dbReference type="SUPFAM" id="SSF53756">
    <property type="entry name" value="UDP-Glycosyltransferase/glycogen phosphorylase"/>
    <property type="match status" value="1"/>
</dbReference>
<dbReference type="FunFam" id="3.40.50.11720:FF:000001">
    <property type="entry name" value="3-deoxy-D-manno-octulosonic acid transferase"/>
    <property type="match status" value="1"/>
</dbReference>
<name>A0A4V1IN48_9GAMM</name>
<evidence type="ECO:0000256" key="13">
    <source>
        <dbReference type="RuleBase" id="RU365103"/>
    </source>
</evidence>
<gene>
    <name evidence="16" type="ORF">B9G39_02930</name>
</gene>
<evidence type="ECO:0000256" key="5">
    <source>
        <dbReference type="ARBA" id="ARBA00019077"/>
    </source>
</evidence>
<dbReference type="InterPro" id="IPR038107">
    <property type="entry name" value="Glycos_transf_N_sf"/>
</dbReference>
<evidence type="ECO:0000313" key="17">
    <source>
        <dbReference type="Proteomes" id="UP000257039"/>
    </source>
</evidence>
<comment type="pathway">
    <text evidence="2 13">Bacterial outer membrane biogenesis; LPS core biosynthesis.</text>
</comment>
<dbReference type="InterPro" id="IPR039901">
    <property type="entry name" value="Kdotransferase"/>
</dbReference>
<evidence type="ECO:0000256" key="10">
    <source>
        <dbReference type="ARBA" id="ARBA00049183"/>
    </source>
</evidence>
<comment type="catalytic activity">
    <reaction evidence="10 13">
        <text>lipid IVA (E. coli) + CMP-3-deoxy-beta-D-manno-octulosonate = alpha-Kdo-(2-&gt;6)-lipid IVA (E. coli) + CMP + H(+)</text>
        <dbReference type="Rhea" id="RHEA:28066"/>
        <dbReference type="ChEBI" id="CHEBI:15378"/>
        <dbReference type="ChEBI" id="CHEBI:58603"/>
        <dbReference type="ChEBI" id="CHEBI:60364"/>
        <dbReference type="ChEBI" id="CHEBI:60377"/>
        <dbReference type="ChEBI" id="CHEBI:85987"/>
        <dbReference type="EC" id="2.4.99.12"/>
    </reaction>
</comment>
<feature type="site" description="Transition state stabilizer" evidence="12">
    <location>
        <position position="132"/>
    </location>
</feature>
<keyword evidence="6" id="KW-0997">Cell inner membrane</keyword>
<proteinExistence type="inferred from homology"/>
<evidence type="ECO:0000256" key="11">
    <source>
        <dbReference type="PIRSR" id="PIRSR639901-1"/>
    </source>
</evidence>
<dbReference type="UniPathway" id="UPA00958"/>
<evidence type="ECO:0000256" key="12">
    <source>
        <dbReference type="PIRSR" id="PIRSR639901-2"/>
    </source>
</evidence>
<dbReference type="GO" id="GO:0005886">
    <property type="term" value="C:plasma membrane"/>
    <property type="evidence" value="ECO:0007669"/>
    <property type="project" value="UniProtKB-SubCell"/>
</dbReference>
<dbReference type="Gene3D" id="3.40.50.2000">
    <property type="entry name" value="Glycogen Phosphorylase B"/>
    <property type="match status" value="1"/>
</dbReference>
<evidence type="ECO:0000259" key="15">
    <source>
        <dbReference type="Pfam" id="PF04413"/>
    </source>
</evidence>
<feature type="domain" description="Glycosyl transferase family 1" evidence="14">
    <location>
        <begin position="250"/>
        <end position="403"/>
    </location>
</feature>
<dbReference type="GO" id="GO:0043842">
    <property type="term" value="F:Kdo transferase activity"/>
    <property type="evidence" value="ECO:0007669"/>
    <property type="project" value="UniProtKB-EC"/>
</dbReference>
<keyword evidence="7 13" id="KW-0808">Transferase</keyword>
<dbReference type="FunFam" id="3.40.50.2000:FF:000032">
    <property type="entry name" value="3-deoxy-D-manno-octulosonic acid transferase"/>
    <property type="match status" value="1"/>
</dbReference>
<reference evidence="16 17" key="1">
    <citation type="submission" date="2017-04" db="EMBL/GenBank/DDBJ databases">
        <title>Draft genome sequence of Zooshikella ganghwensis VG4 isolated from Red Sea sediments.</title>
        <authorList>
            <person name="Rehman Z."/>
            <person name="Alam I."/>
            <person name="Kamau A."/>
            <person name="Bajic V."/>
            <person name="Leiknes T."/>
        </authorList>
    </citation>
    <scope>NUCLEOTIDE SEQUENCE [LARGE SCALE GENOMIC DNA]</scope>
    <source>
        <strain evidence="16 17">VG4</strain>
    </source>
</reference>
<evidence type="ECO:0000256" key="7">
    <source>
        <dbReference type="ARBA" id="ARBA00022679"/>
    </source>
</evidence>
<dbReference type="GO" id="GO:0009244">
    <property type="term" value="P:lipopolysaccharide core region biosynthetic process"/>
    <property type="evidence" value="ECO:0007669"/>
    <property type="project" value="UniProtKB-UniRule"/>
</dbReference>
<dbReference type="Pfam" id="PF00534">
    <property type="entry name" value="Glycos_transf_1"/>
    <property type="match status" value="1"/>
</dbReference>
<evidence type="ECO:0000256" key="3">
    <source>
        <dbReference type="ARBA" id="ARBA00006380"/>
    </source>
</evidence>
<evidence type="ECO:0000256" key="4">
    <source>
        <dbReference type="ARBA" id="ARBA00012621"/>
    </source>
</evidence>
<dbReference type="NCBIfam" id="NF004388">
    <property type="entry name" value="PRK05749.1-4"/>
    <property type="match status" value="1"/>
</dbReference>
<dbReference type="GO" id="GO:0009245">
    <property type="term" value="P:lipid A biosynthetic process"/>
    <property type="evidence" value="ECO:0007669"/>
    <property type="project" value="TreeGrafter"/>
</dbReference>
<evidence type="ECO:0000256" key="8">
    <source>
        <dbReference type="ARBA" id="ARBA00022968"/>
    </source>
</evidence>
<feature type="active site" description="Proton acceptor" evidence="11">
    <location>
        <position position="62"/>
    </location>
</feature>
<comment type="subcellular location">
    <subcellularLocation>
        <location evidence="1">Cell inner membrane</location>
        <topology evidence="1">Single-pass membrane protein</topology>
        <orientation evidence="1">Cytoplasmic side</orientation>
    </subcellularLocation>
    <subcellularLocation>
        <location evidence="13">Cell membrane</location>
    </subcellularLocation>
</comment>
<keyword evidence="8" id="KW-0735">Signal-anchor</keyword>
<dbReference type="EC" id="2.4.99.12" evidence="4 13"/>
<accession>A0A4V1IN48</accession>
<dbReference type="Gene3D" id="3.40.50.11720">
    <property type="entry name" value="3-Deoxy-D-manno-octulosonic-acid transferase, N-terminal domain"/>
    <property type="match status" value="1"/>
</dbReference>
<evidence type="ECO:0000313" key="16">
    <source>
        <dbReference type="EMBL" id="RDH42481.1"/>
    </source>
</evidence>
<evidence type="ECO:0000256" key="2">
    <source>
        <dbReference type="ARBA" id="ARBA00004713"/>
    </source>
</evidence>
<dbReference type="Pfam" id="PF04413">
    <property type="entry name" value="Glycos_transf_N"/>
    <property type="match status" value="1"/>
</dbReference>
<feature type="site" description="Transition state stabilizer" evidence="12">
    <location>
        <position position="210"/>
    </location>
</feature>